<dbReference type="InterPro" id="IPR042261">
    <property type="entry name" value="Lsr2-like_dimerization"/>
</dbReference>
<feature type="domain" description="Lsr2 dimerization" evidence="2">
    <location>
        <begin position="1"/>
        <end position="58"/>
    </location>
</feature>
<dbReference type="InterPro" id="IPR024412">
    <property type="entry name" value="Lsr2_dim_dom"/>
</dbReference>
<evidence type="ECO:0000313" key="3">
    <source>
        <dbReference type="EMBL" id="EID53210.1"/>
    </source>
</evidence>
<dbReference type="AlphaFoldDB" id="I0UZA7"/>
<dbReference type="STRING" id="882086.SacxiDRAFT_0946"/>
<dbReference type="RefSeq" id="WP_006237324.1">
    <property type="nucleotide sequence ID" value="NZ_JH636049.1"/>
</dbReference>
<dbReference type="Pfam" id="PF11774">
    <property type="entry name" value="Lsr2"/>
    <property type="match status" value="1"/>
</dbReference>
<dbReference type="EMBL" id="JH636049">
    <property type="protein sequence ID" value="EID53210.1"/>
    <property type="molecule type" value="Genomic_DNA"/>
</dbReference>
<keyword evidence="4" id="KW-1185">Reference proteome</keyword>
<organism evidence="3 4">
    <name type="scientific">Saccharomonospora xinjiangensis XJ-54</name>
    <dbReference type="NCBI Taxonomy" id="882086"/>
    <lineage>
        <taxon>Bacteria</taxon>
        <taxon>Bacillati</taxon>
        <taxon>Actinomycetota</taxon>
        <taxon>Actinomycetes</taxon>
        <taxon>Pseudonocardiales</taxon>
        <taxon>Pseudonocardiaceae</taxon>
        <taxon>Saccharomonospora</taxon>
    </lineage>
</organism>
<dbReference type="HOGENOM" id="CLU_1685314_0_0_11"/>
<evidence type="ECO:0000313" key="4">
    <source>
        <dbReference type="Proteomes" id="UP000004691"/>
    </source>
</evidence>
<dbReference type="Gene3D" id="3.30.60.230">
    <property type="entry name" value="Lsr2, dimerization domain"/>
    <property type="match status" value="1"/>
</dbReference>
<reference evidence="3 4" key="1">
    <citation type="submission" date="2012-01" db="EMBL/GenBank/DDBJ databases">
        <title>Improved High-Quality Draft sequence of Saccharomonospora xinjiangensis XJ-54.</title>
        <authorList>
            <consortium name="US DOE Joint Genome Institute"/>
            <person name="Lucas S."/>
            <person name="Han J."/>
            <person name="Lapidus A."/>
            <person name="Cheng J.-F."/>
            <person name="Goodwin L."/>
            <person name="Pitluck S."/>
            <person name="Peters L."/>
            <person name="Mikhailova N."/>
            <person name="Teshima H."/>
            <person name="Detter J.C."/>
            <person name="Han C."/>
            <person name="Tapia R."/>
            <person name="Land M."/>
            <person name="Hauser L."/>
            <person name="Kyrpides N."/>
            <person name="Ivanova N."/>
            <person name="Pagani I."/>
            <person name="Brambilla E.-M."/>
            <person name="Klenk H.-P."/>
            <person name="Woyke T."/>
        </authorList>
    </citation>
    <scope>NUCLEOTIDE SEQUENCE [LARGE SCALE GENOMIC DNA]</scope>
    <source>
        <strain evidence="3 4">XJ-54</strain>
    </source>
</reference>
<evidence type="ECO:0000256" key="1">
    <source>
        <dbReference type="SAM" id="MobiDB-lite"/>
    </source>
</evidence>
<feature type="region of interest" description="Disordered" evidence="1">
    <location>
        <begin position="53"/>
        <end position="144"/>
    </location>
</feature>
<gene>
    <name evidence="3" type="ORF">SacxiDRAFT_0946</name>
</gene>
<feature type="compositionally biased region" description="Basic residues" evidence="1">
    <location>
        <begin position="53"/>
        <end position="64"/>
    </location>
</feature>
<feature type="compositionally biased region" description="Polar residues" evidence="1">
    <location>
        <begin position="111"/>
        <end position="126"/>
    </location>
</feature>
<proteinExistence type="predicted"/>
<dbReference type="Proteomes" id="UP000004691">
    <property type="component" value="Unassembled WGS sequence"/>
</dbReference>
<sequence length="144" mass="15907">MARSAAIHTVDDITGEPARETVFFALDGVAYEIDLTAEHADHLRDVLLRYAAHARRTGGRRRKRALVDGPTPLRRATTPRAPRPASRRRSPEPTHGRSSTVVQHAPRERNTQPTAQILRRSASSVTVPVKPDPIPEVRFSAPVS</sequence>
<dbReference type="eggNOG" id="ENOG503455J">
    <property type="taxonomic scope" value="Bacteria"/>
</dbReference>
<name>I0UZA7_9PSEU</name>
<evidence type="ECO:0000259" key="2">
    <source>
        <dbReference type="Pfam" id="PF11774"/>
    </source>
</evidence>
<feature type="compositionally biased region" description="Low complexity" evidence="1">
    <location>
        <begin position="70"/>
        <end position="84"/>
    </location>
</feature>
<protein>
    <submittedName>
        <fullName evidence="3">Lsr2</fullName>
    </submittedName>
</protein>
<accession>I0UZA7</accession>
<dbReference type="GO" id="GO:0003677">
    <property type="term" value="F:DNA binding"/>
    <property type="evidence" value="ECO:0007669"/>
    <property type="project" value="InterPro"/>
</dbReference>